<evidence type="ECO:0000313" key="6">
    <source>
        <dbReference type="EMBL" id="KAK9407274.1"/>
    </source>
</evidence>
<dbReference type="GO" id="GO:0045109">
    <property type="term" value="P:intermediate filament organization"/>
    <property type="evidence" value="ECO:0007669"/>
    <property type="project" value="TreeGrafter"/>
</dbReference>
<keyword evidence="1 3" id="KW-0403">Intermediate filament</keyword>
<dbReference type="Gene3D" id="1.20.5.170">
    <property type="match status" value="1"/>
</dbReference>
<feature type="domain" description="IF rod" evidence="5">
    <location>
        <begin position="1"/>
        <end position="217"/>
    </location>
</feature>
<organism evidence="6 7">
    <name type="scientific">Crotalus adamanteus</name>
    <name type="common">Eastern diamondback rattlesnake</name>
    <dbReference type="NCBI Taxonomy" id="8729"/>
    <lineage>
        <taxon>Eukaryota</taxon>
        <taxon>Metazoa</taxon>
        <taxon>Chordata</taxon>
        <taxon>Craniata</taxon>
        <taxon>Vertebrata</taxon>
        <taxon>Euteleostomi</taxon>
        <taxon>Lepidosauria</taxon>
        <taxon>Squamata</taxon>
        <taxon>Bifurcata</taxon>
        <taxon>Unidentata</taxon>
        <taxon>Episquamata</taxon>
        <taxon>Toxicofera</taxon>
        <taxon>Serpentes</taxon>
        <taxon>Colubroidea</taxon>
        <taxon>Viperidae</taxon>
        <taxon>Crotalinae</taxon>
        <taxon>Crotalus</taxon>
    </lineage>
</organism>
<feature type="coiled-coil region" evidence="4">
    <location>
        <begin position="95"/>
        <end position="196"/>
    </location>
</feature>
<accession>A0AAW1BYM6</accession>
<dbReference type="Gene3D" id="1.20.5.500">
    <property type="entry name" value="Single helix bin"/>
    <property type="match status" value="1"/>
</dbReference>
<dbReference type="GO" id="GO:0045095">
    <property type="term" value="C:keratin filament"/>
    <property type="evidence" value="ECO:0007669"/>
    <property type="project" value="TreeGrafter"/>
</dbReference>
<dbReference type="PANTHER" id="PTHR45616">
    <property type="entry name" value="GATA-TYPE DOMAIN-CONTAINING PROTEIN"/>
    <property type="match status" value="1"/>
</dbReference>
<dbReference type="EMBL" id="JAOTOJ010000002">
    <property type="protein sequence ID" value="KAK9407274.1"/>
    <property type="molecule type" value="Genomic_DNA"/>
</dbReference>
<dbReference type="GO" id="GO:0005615">
    <property type="term" value="C:extracellular space"/>
    <property type="evidence" value="ECO:0007669"/>
    <property type="project" value="TreeGrafter"/>
</dbReference>
<dbReference type="SMART" id="SM01391">
    <property type="entry name" value="Filament"/>
    <property type="match status" value="1"/>
</dbReference>
<proteinExistence type="inferred from homology"/>
<evidence type="ECO:0000256" key="4">
    <source>
        <dbReference type="SAM" id="Coils"/>
    </source>
</evidence>
<reference evidence="6 7" key="1">
    <citation type="journal article" date="2024" name="Proc. Natl. Acad. Sci. U.S.A.">
        <title>The genetic regulatory architecture and epigenomic basis for age-related changes in rattlesnake venom.</title>
        <authorList>
            <person name="Hogan M.P."/>
            <person name="Holding M.L."/>
            <person name="Nystrom G.S."/>
            <person name="Colston T.J."/>
            <person name="Bartlett D.A."/>
            <person name="Mason A.J."/>
            <person name="Ellsworth S.A."/>
            <person name="Rautsaw R.M."/>
            <person name="Lawrence K.C."/>
            <person name="Strickland J.L."/>
            <person name="He B."/>
            <person name="Fraser P."/>
            <person name="Margres M.J."/>
            <person name="Gilbert D.M."/>
            <person name="Gibbs H.L."/>
            <person name="Parkinson C.L."/>
            <person name="Rokyta D.R."/>
        </authorList>
    </citation>
    <scope>NUCLEOTIDE SEQUENCE [LARGE SCALE GENOMIC DNA]</scope>
    <source>
        <strain evidence="6">DRR0105</strain>
    </source>
</reference>
<gene>
    <name evidence="6" type="ORF">NXF25_006048</name>
</gene>
<keyword evidence="6" id="KW-0416">Keratin</keyword>
<dbReference type="Pfam" id="PF00038">
    <property type="entry name" value="Filament"/>
    <property type="match status" value="1"/>
</dbReference>
<keyword evidence="7" id="KW-1185">Reference proteome</keyword>
<dbReference type="InterPro" id="IPR018039">
    <property type="entry name" value="IF_conserved"/>
</dbReference>
<comment type="similarity">
    <text evidence="3">Belongs to the intermediate filament family.</text>
</comment>
<dbReference type="PANTHER" id="PTHR45616:SF19">
    <property type="entry name" value="KERATIN 90"/>
    <property type="match status" value="1"/>
</dbReference>
<dbReference type="PROSITE" id="PS00226">
    <property type="entry name" value="IF_ROD_1"/>
    <property type="match status" value="1"/>
</dbReference>
<dbReference type="AlphaFoldDB" id="A0AAW1BYM6"/>
<protein>
    <submittedName>
        <fullName evidence="6">Keratin type II cytoskeletal-like</fullName>
    </submittedName>
</protein>
<evidence type="ECO:0000256" key="3">
    <source>
        <dbReference type="RuleBase" id="RU000685"/>
    </source>
</evidence>
<evidence type="ECO:0000256" key="2">
    <source>
        <dbReference type="ARBA" id="ARBA00023054"/>
    </source>
</evidence>
<dbReference type="SUPFAM" id="SSF64593">
    <property type="entry name" value="Intermediate filament protein, coiled coil region"/>
    <property type="match status" value="1"/>
</dbReference>
<evidence type="ECO:0000259" key="5">
    <source>
        <dbReference type="PROSITE" id="PS51842"/>
    </source>
</evidence>
<comment type="caution">
    <text evidence="6">The sequence shown here is derived from an EMBL/GenBank/DDBJ whole genome shotgun (WGS) entry which is preliminary data.</text>
</comment>
<dbReference type="Gene3D" id="1.20.5.1160">
    <property type="entry name" value="Vasodilator-stimulated phosphoprotein"/>
    <property type="match status" value="1"/>
</dbReference>
<sequence>MKNLNNQFASFIDKDVDSISLSKSELEGKVHLLSGELEFRRGIYAEELAQLSNNVCDTNILLQMDNSRDLNIDSIIKSVEAWYKNVAQGSKEEVNAFYENRFQELQQQRGKYSQTLKINQQEIADLTRLVHKLQSEHDIIKKQVNSFQTSVCEIEQHGDCALKDARDKHIDLQTAVQKAKDDLARLLRDYQELLNTKLALDIEIATYKTLLEGEETR</sequence>
<name>A0AAW1BYM6_CROAD</name>
<dbReference type="FunFam" id="1.20.5.170:FF:000004">
    <property type="entry name" value="Keratin, type II cytoskeletal 5"/>
    <property type="match status" value="1"/>
</dbReference>
<evidence type="ECO:0000313" key="7">
    <source>
        <dbReference type="Proteomes" id="UP001474421"/>
    </source>
</evidence>
<dbReference type="Proteomes" id="UP001474421">
    <property type="component" value="Unassembled WGS sequence"/>
</dbReference>
<dbReference type="PROSITE" id="PS51842">
    <property type="entry name" value="IF_ROD_2"/>
    <property type="match status" value="1"/>
</dbReference>
<keyword evidence="2 4" id="KW-0175">Coiled coil</keyword>
<dbReference type="GO" id="GO:0031424">
    <property type="term" value="P:keratinization"/>
    <property type="evidence" value="ECO:0007669"/>
    <property type="project" value="TreeGrafter"/>
</dbReference>
<dbReference type="InterPro" id="IPR039008">
    <property type="entry name" value="IF_rod_dom"/>
</dbReference>
<evidence type="ECO:0000256" key="1">
    <source>
        <dbReference type="ARBA" id="ARBA00022754"/>
    </source>
</evidence>
<dbReference type="GO" id="GO:0030280">
    <property type="term" value="F:structural constituent of skin epidermis"/>
    <property type="evidence" value="ECO:0007669"/>
    <property type="project" value="TreeGrafter"/>
</dbReference>